<proteinExistence type="predicted"/>
<evidence type="ECO:0000313" key="1">
    <source>
        <dbReference type="EMBL" id="GAA1168733.1"/>
    </source>
</evidence>
<accession>A0ABN1UVT5</accession>
<gene>
    <name evidence="1" type="ORF">GCM10009654_27410</name>
</gene>
<evidence type="ECO:0008006" key="3">
    <source>
        <dbReference type="Google" id="ProtNLM"/>
    </source>
</evidence>
<sequence length="143" mass="14622">MFSRAGTDSRTTGGPAHGVTRSVTYGLLLPLTAGALVLAGPGQSGAEAMSVCSGRPQQTVRFATGELRVFKNRDYACAITVAKKPGAKRTMSVSLQARGASPVVDKGTFTRQAGPVTVHALNRCVRASGAVSGKGGSTGWILC</sequence>
<dbReference type="Proteomes" id="UP001501371">
    <property type="component" value="Unassembled WGS sequence"/>
</dbReference>
<reference evidence="1 2" key="1">
    <citation type="journal article" date="2019" name="Int. J. Syst. Evol. Microbiol.">
        <title>The Global Catalogue of Microorganisms (GCM) 10K type strain sequencing project: providing services to taxonomists for standard genome sequencing and annotation.</title>
        <authorList>
            <consortium name="The Broad Institute Genomics Platform"/>
            <consortium name="The Broad Institute Genome Sequencing Center for Infectious Disease"/>
            <person name="Wu L."/>
            <person name="Ma J."/>
        </authorList>
    </citation>
    <scope>NUCLEOTIDE SEQUENCE [LARGE SCALE GENOMIC DNA]</scope>
    <source>
        <strain evidence="1 2">JCM 12696</strain>
    </source>
</reference>
<comment type="caution">
    <text evidence="1">The sequence shown here is derived from an EMBL/GenBank/DDBJ whole genome shotgun (WGS) entry which is preliminary data.</text>
</comment>
<protein>
    <recommendedName>
        <fullName evidence="3">Secreted protein</fullName>
    </recommendedName>
</protein>
<name>A0ABN1UVT5_9ACTN</name>
<evidence type="ECO:0000313" key="2">
    <source>
        <dbReference type="Proteomes" id="UP001501371"/>
    </source>
</evidence>
<dbReference type="EMBL" id="BAAAKV010000021">
    <property type="protein sequence ID" value="GAA1168733.1"/>
    <property type="molecule type" value="Genomic_DNA"/>
</dbReference>
<keyword evidence="2" id="KW-1185">Reference proteome</keyword>
<organism evidence="1 2">
    <name type="scientific">Streptomyces hebeiensis</name>
    <dbReference type="NCBI Taxonomy" id="229486"/>
    <lineage>
        <taxon>Bacteria</taxon>
        <taxon>Bacillati</taxon>
        <taxon>Actinomycetota</taxon>
        <taxon>Actinomycetes</taxon>
        <taxon>Kitasatosporales</taxon>
        <taxon>Streptomycetaceae</taxon>
        <taxon>Streptomyces</taxon>
    </lineage>
</organism>